<protein>
    <submittedName>
        <fullName evidence="6 7">SHSP domain-containing protein</fullName>
    </submittedName>
</protein>
<evidence type="ECO:0000259" key="4">
    <source>
        <dbReference type="PROSITE" id="PS01031"/>
    </source>
</evidence>
<dbReference type="WBParaSite" id="SSTP_0000120700.1">
    <property type="protein sequence ID" value="SSTP_0000120700.1"/>
    <property type="gene ID" value="SSTP_0000120700"/>
</dbReference>
<dbReference type="Gene3D" id="2.60.40.790">
    <property type="match status" value="1"/>
</dbReference>
<dbReference type="GO" id="GO:0051082">
    <property type="term" value="F:unfolded protein binding"/>
    <property type="evidence" value="ECO:0007669"/>
    <property type="project" value="TreeGrafter"/>
</dbReference>
<dbReference type="AlphaFoldDB" id="A0A0K0DVE1"/>
<feature type="region of interest" description="Disordered" evidence="3">
    <location>
        <begin position="1"/>
        <end position="32"/>
    </location>
</feature>
<evidence type="ECO:0000256" key="3">
    <source>
        <dbReference type="SAM" id="MobiDB-lite"/>
    </source>
</evidence>
<dbReference type="InterPro" id="IPR008978">
    <property type="entry name" value="HSP20-like_chaperone"/>
</dbReference>
<dbReference type="Pfam" id="PF00011">
    <property type="entry name" value="HSP20"/>
    <property type="match status" value="1"/>
</dbReference>
<dbReference type="GO" id="GO:0005737">
    <property type="term" value="C:cytoplasm"/>
    <property type="evidence" value="ECO:0007669"/>
    <property type="project" value="TreeGrafter"/>
</dbReference>
<keyword evidence="5" id="KW-1185">Reference proteome</keyword>
<dbReference type="InterPro" id="IPR002068">
    <property type="entry name" value="A-crystallin/Hsp20_dom"/>
</dbReference>
<dbReference type="SUPFAM" id="SSF49764">
    <property type="entry name" value="HSP20-like chaperones"/>
    <property type="match status" value="1"/>
</dbReference>
<dbReference type="STRING" id="6248.A0A0K0DVE1"/>
<dbReference type="GO" id="GO:0042026">
    <property type="term" value="P:protein refolding"/>
    <property type="evidence" value="ECO:0007669"/>
    <property type="project" value="TreeGrafter"/>
</dbReference>
<evidence type="ECO:0000256" key="2">
    <source>
        <dbReference type="RuleBase" id="RU003616"/>
    </source>
</evidence>
<evidence type="ECO:0000256" key="1">
    <source>
        <dbReference type="PROSITE-ProRule" id="PRU00285"/>
    </source>
</evidence>
<dbReference type="PROSITE" id="PS01031">
    <property type="entry name" value="SHSP"/>
    <property type="match status" value="1"/>
</dbReference>
<comment type="similarity">
    <text evidence="1 2">Belongs to the small heat shock protein (HSP20) family.</text>
</comment>
<dbReference type="Proteomes" id="UP000035681">
    <property type="component" value="Unplaced"/>
</dbReference>
<reference evidence="6" key="1">
    <citation type="submission" date="2015-08" db="UniProtKB">
        <authorList>
            <consortium name="WormBaseParasite"/>
        </authorList>
    </citation>
    <scope>IDENTIFICATION</scope>
</reference>
<sequence length="156" mass="17700">MTESSNISNDSSNTSTLPNEVPNVERTRSYYAPSKTNDKKSAFVFSTLLEKGKDQIVCDWPLSNKNDGVFKSKELNDKITLTLDCRAFDPQDIQVSVEGERVGIHCEHPKRKNSTTCERKVSRTYKLPPCYDTNTLQHKVNNYGELIITANRLPRS</sequence>
<dbReference type="InterPro" id="IPR001436">
    <property type="entry name" value="Alpha-crystallin/sHSP_animal"/>
</dbReference>
<dbReference type="CDD" id="cd06526">
    <property type="entry name" value="metazoan_ACD"/>
    <property type="match status" value="1"/>
</dbReference>
<dbReference type="WBParaSite" id="TCONS_00006013.p1">
    <property type="protein sequence ID" value="TCONS_00006013.p1"/>
    <property type="gene ID" value="XLOC_004205"/>
</dbReference>
<feature type="domain" description="SHSP" evidence="4">
    <location>
        <begin position="61"/>
        <end position="156"/>
    </location>
</feature>
<accession>A0A0K0DVE1</accession>
<dbReference type="PANTHER" id="PTHR45640">
    <property type="entry name" value="HEAT SHOCK PROTEIN HSP-12.2-RELATED"/>
    <property type="match status" value="1"/>
</dbReference>
<proteinExistence type="inferred from homology"/>
<name>A0A0K0DVE1_STRER</name>
<evidence type="ECO:0000313" key="7">
    <source>
        <dbReference type="WBParaSite" id="TCONS_00006013.p1"/>
    </source>
</evidence>
<evidence type="ECO:0000313" key="5">
    <source>
        <dbReference type="Proteomes" id="UP000035681"/>
    </source>
</evidence>
<feature type="compositionally biased region" description="Low complexity" evidence="3">
    <location>
        <begin position="1"/>
        <end position="16"/>
    </location>
</feature>
<organism evidence="6">
    <name type="scientific">Strongyloides stercoralis</name>
    <name type="common">Threadworm</name>
    <dbReference type="NCBI Taxonomy" id="6248"/>
    <lineage>
        <taxon>Eukaryota</taxon>
        <taxon>Metazoa</taxon>
        <taxon>Ecdysozoa</taxon>
        <taxon>Nematoda</taxon>
        <taxon>Chromadorea</taxon>
        <taxon>Rhabditida</taxon>
        <taxon>Tylenchina</taxon>
        <taxon>Panagrolaimomorpha</taxon>
        <taxon>Strongyloidoidea</taxon>
        <taxon>Strongyloididae</taxon>
        <taxon>Strongyloides</taxon>
    </lineage>
</organism>
<dbReference type="GO" id="GO:0005634">
    <property type="term" value="C:nucleus"/>
    <property type="evidence" value="ECO:0007669"/>
    <property type="project" value="TreeGrafter"/>
</dbReference>
<dbReference type="PANTHER" id="PTHR45640:SF35">
    <property type="entry name" value="HEAT SHOCK PROTEIN HSP-12.2"/>
    <property type="match status" value="1"/>
</dbReference>
<evidence type="ECO:0000313" key="6">
    <source>
        <dbReference type="WBParaSite" id="SSTP_0000120700.1"/>
    </source>
</evidence>
<dbReference type="GO" id="GO:0009408">
    <property type="term" value="P:response to heat"/>
    <property type="evidence" value="ECO:0007669"/>
    <property type="project" value="TreeGrafter"/>
</dbReference>